<dbReference type="PROSITE" id="PS00775">
    <property type="entry name" value="GLYCOSYL_HYDROL_F3"/>
    <property type="match status" value="1"/>
</dbReference>
<dbReference type="GO" id="GO:0004563">
    <property type="term" value="F:beta-N-acetylhexosaminidase activity"/>
    <property type="evidence" value="ECO:0007669"/>
    <property type="project" value="UniProtKB-EC"/>
</dbReference>
<sequence>MGDRVVAVIFLLAFVAAGCGSAERVSAPSTTAVPVPTTRPTTTVAALITTVVWTTTTTSTTTSSTTTTSTTTTSTLAPGPSAAECVADLPVGLRVGQVLLPLATQAELPVVADLVGRGLVAGVVVVGAVGDGFPMAVAAVQAASATGPVMVAVDEEGGRVQRFEAMLGSMPSAAEMAALPVDEVRAMATERAEALAELGVTVVLAPVLDVGGSPGIGDRSFSDDPEVVSTHGIAFAEGLMAGGLVPVVKHFPGHGRANADSHDELATTPPLDELWEVDLLPFVLTPDGAAVMVGHLAVPGLTGEVPATLSPAAVTGLLRDDLGFDGVVITDDLAMGAVADLVDVATAARLALIAGADLLMIGGLANVVPAAWSLIAALDDGSLDERWLDEAVERVLAMRGVDPCTLVAREG</sequence>
<evidence type="ECO:0000259" key="7">
    <source>
        <dbReference type="Pfam" id="PF00933"/>
    </source>
</evidence>
<reference evidence="8" key="1">
    <citation type="submission" date="2018-05" db="EMBL/GenBank/DDBJ databases">
        <authorList>
            <person name="Lanie J.A."/>
            <person name="Ng W.-L."/>
            <person name="Kazmierczak K.M."/>
            <person name="Andrzejewski T.M."/>
            <person name="Davidsen T.M."/>
            <person name="Wayne K.J."/>
            <person name="Tettelin H."/>
            <person name="Glass J.I."/>
            <person name="Rusch D."/>
            <person name="Podicherti R."/>
            <person name="Tsui H.-C.T."/>
            <person name="Winkler M.E."/>
        </authorList>
    </citation>
    <scope>NUCLEOTIDE SEQUENCE</scope>
</reference>
<dbReference type="SUPFAM" id="SSF51445">
    <property type="entry name" value="(Trans)glycosidases"/>
    <property type="match status" value="1"/>
</dbReference>
<dbReference type="Gene3D" id="3.20.20.300">
    <property type="entry name" value="Glycoside hydrolase, family 3, N-terminal domain"/>
    <property type="match status" value="1"/>
</dbReference>
<dbReference type="PANTHER" id="PTHR30480:SF13">
    <property type="entry name" value="BETA-HEXOSAMINIDASE"/>
    <property type="match status" value="1"/>
</dbReference>
<feature type="domain" description="Glycoside hydrolase family 3 N-terminal" evidence="7">
    <location>
        <begin position="137"/>
        <end position="397"/>
    </location>
</feature>
<keyword evidence="4" id="KW-0378">Hydrolase</keyword>
<name>A0A382BJU4_9ZZZZ</name>
<dbReference type="GO" id="GO:0005975">
    <property type="term" value="P:carbohydrate metabolic process"/>
    <property type="evidence" value="ECO:0007669"/>
    <property type="project" value="InterPro"/>
</dbReference>
<evidence type="ECO:0000256" key="1">
    <source>
        <dbReference type="ARBA" id="ARBA00001231"/>
    </source>
</evidence>
<dbReference type="InterPro" id="IPR050226">
    <property type="entry name" value="NagZ_Beta-hexosaminidase"/>
</dbReference>
<keyword evidence="5" id="KW-0326">Glycosidase</keyword>
<dbReference type="Pfam" id="PF00933">
    <property type="entry name" value="Glyco_hydro_3"/>
    <property type="match status" value="1"/>
</dbReference>
<dbReference type="GO" id="GO:0009254">
    <property type="term" value="P:peptidoglycan turnover"/>
    <property type="evidence" value="ECO:0007669"/>
    <property type="project" value="TreeGrafter"/>
</dbReference>
<accession>A0A382BJU4</accession>
<comment type="similarity">
    <text evidence="2">Belongs to the glycosyl hydrolase 3 family.</text>
</comment>
<feature type="region of interest" description="Disordered" evidence="6">
    <location>
        <begin position="57"/>
        <end position="76"/>
    </location>
</feature>
<dbReference type="EMBL" id="UINC01030171">
    <property type="protein sequence ID" value="SVB14116.1"/>
    <property type="molecule type" value="Genomic_DNA"/>
</dbReference>
<dbReference type="PANTHER" id="PTHR30480">
    <property type="entry name" value="BETA-HEXOSAMINIDASE-RELATED"/>
    <property type="match status" value="1"/>
</dbReference>
<comment type="catalytic activity">
    <reaction evidence="1">
        <text>Hydrolysis of terminal non-reducing N-acetyl-D-hexosamine residues in N-acetyl-beta-D-hexosaminides.</text>
        <dbReference type="EC" id="3.2.1.52"/>
    </reaction>
</comment>
<dbReference type="InterPro" id="IPR036962">
    <property type="entry name" value="Glyco_hydro_3_N_sf"/>
</dbReference>
<dbReference type="PROSITE" id="PS51257">
    <property type="entry name" value="PROKAR_LIPOPROTEIN"/>
    <property type="match status" value="1"/>
</dbReference>
<evidence type="ECO:0000256" key="4">
    <source>
        <dbReference type="ARBA" id="ARBA00022801"/>
    </source>
</evidence>
<evidence type="ECO:0000313" key="8">
    <source>
        <dbReference type="EMBL" id="SVB14116.1"/>
    </source>
</evidence>
<gene>
    <name evidence="8" type="ORF">METZ01_LOCUS166970</name>
</gene>
<protein>
    <recommendedName>
        <fullName evidence="3">beta-N-acetylhexosaminidase</fullName>
        <ecNumber evidence="3">3.2.1.52</ecNumber>
    </recommendedName>
</protein>
<evidence type="ECO:0000256" key="5">
    <source>
        <dbReference type="ARBA" id="ARBA00023295"/>
    </source>
</evidence>
<evidence type="ECO:0000256" key="3">
    <source>
        <dbReference type="ARBA" id="ARBA00012663"/>
    </source>
</evidence>
<dbReference type="AlphaFoldDB" id="A0A382BJU4"/>
<evidence type="ECO:0000256" key="2">
    <source>
        <dbReference type="ARBA" id="ARBA00005336"/>
    </source>
</evidence>
<organism evidence="8">
    <name type="scientific">marine metagenome</name>
    <dbReference type="NCBI Taxonomy" id="408172"/>
    <lineage>
        <taxon>unclassified sequences</taxon>
        <taxon>metagenomes</taxon>
        <taxon>ecological metagenomes</taxon>
    </lineage>
</organism>
<proteinExistence type="inferred from homology"/>
<dbReference type="InterPro" id="IPR017853">
    <property type="entry name" value="GH"/>
</dbReference>
<dbReference type="InterPro" id="IPR001764">
    <property type="entry name" value="Glyco_hydro_3_N"/>
</dbReference>
<evidence type="ECO:0000256" key="6">
    <source>
        <dbReference type="SAM" id="MobiDB-lite"/>
    </source>
</evidence>
<dbReference type="InterPro" id="IPR019800">
    <property type="entry name" value="Glyco_hydro_3_AS"/>
</dbReference>
<dbReference type="EC" id="3.2.1.52" evidence="3"/>